<comment type="subcellular location">
    <subcellularLocation>
        <location evidence="1">Cell membrane</location>
        <topology evidence="1">Multi-pass membrane protein</topology>
    </subcellularLocation>
</comment>
<dbReference type="PANTHER" id="PTHR46494:SF1">
    <property type="entry name" value="CORA FAMILY METAL ION TRANSPORTER (EUROFUNG)"/>
    <property type="match status" value="1"/>
</dbReference>
<dbReference type="EMBL" id="KV419411">
    <property type="protein sequence ID" value="KZS92236.1"/>
    <property type="molecule type" value="Genomic_DNA"/>
</dbReference>
<evidence type="ECO:0000256" key="1">
    <source>
        <dbReference type="ARBA" id="ARBA00004651"/>
    </source>
</evidence>
<comment type="similarity">
    <text evidence="2">Belongs to the CorA metal ion transporter (MIT) (TC 1.A.35) family.</text>
</comment>
<keyword evidence="5 9" id="KW-0812">Transmembrane</keyword>
<reference evidence="10 11" key="1">
    <citation type="journal article" date="2016" name="Mol. Biol. Evol.">
        <title>Comparative Genomics of Early-Diverging Mushroom-Forming Fungi Provides Insights into the Origins of Lignocellulose Decay Capabilities.</title>
        <authorList>
            <person name="Nagy L.G."/>
            <person name="Riley R."/>
            <person name="Tritt A."/>
            <person name="Adam C."/>
            <person name="Daum C."/>
            <person name="Floudas D."/>
            <person name="Sun H."/>
            <person name="Yadav J.S."/>
            <person name="Pangilinan J."/>
            <person name="Larsson K.H."/>
            <person name="Matsuura K."/>
            <person name="Barry K."/>
            <person name="Labutti K."/>
            <person name="Kuo R."/>
            <person name="Ohm R.A."/>
            <person name="Bhattacharya S.S."/>
            <person name="Shirouzu T."/>
            <person name="Yoshinaga Y."/>
            <person name="Martin F.M."/>
            <person name="Grigoriev I.V."/>
            <person name="Hibbett D.S."/>
        </authorList>
    </citation>
    <scope>NUCLEOTIDE SEQUENCE [LARGE SCALE GENOMIC DNA]</scope>
    <source>
        <strain evidence="10 11">HHB9708</strain>
    </source>
</reference>
<feature type="transmembrane region" description="Helical" evidence="9">
    <location>
        <begin position="577"/>
        <end position="597"/>
    </location>
</feature>
<dbReference type="InterPro" id="IPR045861">
    <property type="entry name" value="CorA_cytoplasmic_dom"/>
</dbReference>
<sequence>MPRTNYSDADEVSVASDEVAVGPSSPTSPTSPTSPIFPPYPAPVTTLTRGDDDAQHTGARKGHTGGPVVIDISTSPSPGDTLVNVQRPPSAAVVRFRRVVDKVIDLRRTSHAFARGLAGAEPGIDTRRSSTNLLYGHIKERCNIQVTDYGAVNISMKDMDNEGLRAWLGSDGVKRPSWCKVRWISVGGISYDVIRDLQLQFDLHPLAIEDVLHQHPDGRAKADYYSRWLFVRILAHLKGDDDSPNIPAPESIIPSPKNIRSASPRPIDSDDGKETEVESQGSDWFPLRKRKGVSSSSSGKGGLGDPEFLKPKPVQRIPTPLRSIIKADRTRKAHIKAIEKLKEGKRVNVLLKNLCIFCDHEGTIITFFADPNIDFTAPILLRLQQKDSLIRKTCDSSLLIHAMLDLVVDNALEVMETYHEQIVKLERQVLLQPEMSTVRRLHILSGDLILHKRTLEPLKALIYSLRRYDLDRCMALVESDPFDHTPRDKVKGFMSHKTKVYLADVHDHMEQILSNADMFSAMAENLIGYSFNLSSFQMNQVMRRFTIVTIICLPLTFLTGYFGQNFAFFEGKEHSDLFFWEIAIPVLAFIIAILLYSDFIRMIHYIRKTSMTERIAAAYQRH</sequence>
<keyword evidence="11" id="KW-1185">Reference proteome</keyword>
<dbReference type="GO" id="GO:0005886">
    <property type="term" value="C:plasma membrane"/>
    <property type="evidence" value="ECO:0007669"/>
    <property type="project" value="UniProtKB-SubCell"/>
</dbReference>
<dbReference type="GO" id="GO:0050897">
    <property type="term" value="F:cobalt ion binding"/>
    <property type="evidence" value="ECO:0007669"/>
    <property type="project" value="TreeGrafter"/>
</dbReference>
<dbReference type="InterPro" id="IPR045863">
    <property type="entry name" value="CorA_TM1_TM2"/>
</dbReference>
<accession>A0A164TBJ4</accession>
<feature type="region of interest" description="Disordered" evidence="8">
    <location>
        <begin position="1"/>
        <end position="83"/>
    </location>
</feature>
<dbReference type="AlphaFoldDB" id="A0A164TBJ4"/>
<evidence type="ECO:0000256" key="7">
    <source>
        <dbReference type="ARBA" id="ARBA00023136"/>
    </source>
</evidence>
<evidence type="ECO:0000313" key="11">
    <source>
        <dbReference type="Proteomes" id="UP000076722"/>
    </source>
</evidence>
<dbReference type="GO" id="GO:0015087">
    <property type="term" value="F:cobalt ion transmembrane transporter activity"/>
    <property type="evidence" value="ECO:0007669"/>
    <property type="project" value="TreeGrafter"/>
</dbReference>
<organism evidence="10 11">
    <name type="scientific">Sistotremastrum niveocremeum HHB9708</name>
    <dbReference type="NCBI Taxonomy" id="1314777"/>
    <lineage>
        <taxon>Eukaryota</taxon>
        <taxon>Fungi</taxon>
        <taxon>Dikarya</taxon>
        <taxon>Basidiomycota</taxon>
        <taxon>Agaricomycotina</taxon>
        <taxon>Agaricomycetes</taxon>
        <taxon>Sistotremastrales</taxon>
        <taxon>Sistotremastraceae</taxon>
        <taxon>Sertulicium</taxon>
        <taxon>Sertulicium niveocremeum</taxon>
    </lineage>
</organism>
<proteinExistence type="inferred from homology"/>
<evidence type="ECO:0000256" key="4">
    <source>
        <dbReference type="ARBA" id="ARBA00022475"/>
    </source>
</evidence>
<keyword evidence="3" id="KW-0813">Transport</keyword>
<keyword evidence="4" id="KW-1003">Cell membrane</keyword>
<keyword evidence="7 9" id="KW-0472">Membrane</keyword>
<evidence type="ECO:0000256" key="6">
    <source>
        <dbReference type="ARBA" id="ARBA00022989"/>
    </source>
</evidence>
<dbReference type="Gene3D" id="3.30.460.20">
    <property type="entry name" value="CorA soluble domain-like"/>
    <property type="match status" value="1"/>
</dbReference>
<dbReference type="SUPFAM" id="SSF143865">
    <property type="entry name" value="CorA soluble domain-like"/>
    <property type="match status" value="1"/>
</dbReference>
<dbReference type="Proteomes" id="UP000076722">
    <property type="component" value="Unassembled WGS sequence"/>
</dbReference>
<evidence type="ECO:0000256" key="8">
    <source>
        <dbReference type="SAM" id="MobiDB-lite"/>
    </source>
</evidence>
<evidence type="ECO:0000256" key="2">
    <source>
        <dbReference type="ARBA" id="ARBA00009765"/>
    </source>
</evidence>
<dbReference type="OrthoDB" id="165352at2759"/>
<name>A0A164TBJ4_9AGAM</name>
<dbReference type="Gene3D" id="1.20.58.340">
    <property type="entry name" value="Magnesium transport protein CorA, transmembrane region"/>
    <property type="match status" value="2"/>
</dbReference>
<dbReference type="STRING" id="1314777.A0A164TBJ4"/>
<evidence type="ECO:0000313" key="10">
    <source>
        <dbReference type="EMBL" id="KZS92236.1"/>
    </source>
</evidence>
<protein>
    <recommendedName>
        <fullName evidence="12">Cora-domain-containing protein</fullName>
    </recommendedName>
</protein>
<keyword evidence="6 9" id="KW-1133">Transmembrane helix</keyword>
<dbReference type="Pfam" id="PF01544">
    <property type="entry name" value="CorA"/>
    <property type="match status" value="1"/>
</dbReference>
<evidence type="ECO:0000256" key="5">
    <source>
        <dbReference type="ARBA" id="ARBA00022692"/>
    </source>
</evidence>
<evidence type="ECO:0000256" key="3">
    <source>
        <dbReference type="ARBA" id="ARBA00022448"/>
    </source>
</evidence>
<dbReference type="GO" id="GO:0015095">
    <property type="term" value="F:magnesium ion transmembrane transporter activity"/>
    <property type="evidence" value="ECO:0007669"/>
    <property type="project" value="TreeGrafter"/>
</dbReference>
<evidence type="ECO:0008006" key="12">
    <source>
        <dbReference type="Google" id="ProtNLM"/>
    </source>
</evidence>
<feature type="compositionally biased region" description="Basic and acidic residues" evidence="8">
    <location>
        <begin position="267"/>
        <end position="276"/>
    </location>
</feature>
<dbReference type="SUPFAM" id="SSF144083">
    <property type="entry name" value="Magnesium transport protein CorA, transmembrane region"/>
    <property type="match status" value="1"/>
</dbReference>
<evidence type="ECO:0000256" key="9">
    <source>
        <dbReference type="SAM" id="Phobius"/>
    </source>
</evidence>
<dbReference type="InterPro" id="IPR002523">
    <property type="entry name" value="MgTranspt_CorA/ZnTranspt_ZntB"/>
</dbReference>
<gene>
    <name evidence="10" type="ORF">SISNIDRAFT_455994</name>
</gene>
<feature type="compositionally biased region" description="Low complexity" evidence="8">
    <location>
        <begin position="23"/>
        <end position="34"/>
    </location>
</feature>
<dbReference type="GO" id="GO:0000287">
    <property type="term" value="F:magnesium ion binding"/>
    <property type="evidence" value="ECO:0007669"/>
    <property type="project" value="TreeGrafter"/>
</dbReference>
<dbReference type="PANTHER" id="PTHR46494">
    <property type="entry name" value="CORA FAMILY METAL ION TRANSPORTER (EUROFUNG)"/>
    <property type="match status" value="1"/>
</dbReference>
<feature type="transmembrane region" description="Helical" evidence="9">
    <location>
        <begin position="545"/>
        <end position="562"/>
    </location>
</feature>
<feature type="region of interest" description="Disordered" evidence="8">
    <location>
        <begin position="242"/>
        <end position="312"/>
    </location>
</feature>